<evidence type="ECO:0000256" key="10">
    <source>
        <dbReference type="ARBA" id="ARBA00061422"/>
    </source>
</evidence>
<name>A0AAV7ACE8_ENGPU</name>
<comment type="subcellular location">
    <subcellularLocation>
        <location evidence="1">Secreted</location>
        <location evidence="1">Extracellular space</location>
        <location evidence="1">Extracellular matrix</location>
    </subcellularLocation>
</comment>
<comment type="caution">
    <text evidence="17">The sequence shown here is derived from an EMBL/GenBank/DDBJ whole genome shotgun (WGS) entry which is preliminary data.</text>
</comment>
<evidence type="ECO:0000256" key="14">
    <source>
        <dbReference type="SAM" id="SignalP"/>
    </source>
</evidence>
<dbReference type="InterPro" id="IPR050541">
    <property type="entry name" value="LRR_TM_domain-containing"/>
</dbReference>
<dbReference type="EMBL" id="WNYA01000009">
    <property type="protein sequence ID" value="KAG8556343.1"/>
    <property type="molecule type" value="Genomic_DNA"/>
</dbReference>
<proteinExistence type="inferred from homology"/>
<feature type="domain" description="LRRNT" evidence="15">
    <location>
        <begin position="368"/>
        <end position="402"/>
    </location>
</feature>
<evidence type="ECO:0000256" key="9">
    <source>
        <dbReference type="ARBA" id="ARBA00053126"/>
    </source>
</evidence>
<dbReference type="FunFam" id="3.80.10.10:FF:000059">
    <property type="entry name" value="Chondroadherin like"/>
    <property type="match status" value="1"/>
</dbReference>
<evidence type="ECO:0000256" key="1">
    <source>
        <dbReference type="ARBA" id="ARBA00004498"/>
    </source>
</evidence>
<feature type="signal peptide" evidence="14">
    <location>
        <begin position="1"/>
        <end position="20"/>
    </location>
</feature>
<feature type="chain" id="PRO_5043630605" description="Chondroadherin-like protein" evidence="14">
    <location>
        <begin position="21"/>
        <end position="721"/>
    </location>
</feature>
<comment type="function">
    <text evidence="9">Potential negative modulator of chondrocyte differentiation. Inhibits collagen fibrillogenesis in vitro. May influence chondrocyte's differentiation by acting on its cellular collagenous microenvironment.</text>
</comment>
<keyword evidence="4" id="KW-0433">Leucine-rich repeat</keyword>
<evidence type="ECO:0000256" key="5">
    <source>
        <dbReference type="ARBA" id="ARBA00022729"/>
    </source>
</evidence>
<protein>
    <recommendedName>
        <fullName evidence="12">Chondroadherin-like protein</fullName>
    </recommendedName>
</protein>
<keyword evidence="7" id="KW-1015">Disulfide bond</keyword>
<dbReference type="SUPFAM" id="SSF52058">
    <property type="entry name" value="L domain-like"/>
    <property type="match status" value="2"/>
</dbReference>
<dbReference type="SMART" id="SM00082">
    <property type="entry name" value="LRRCT"/>
    <property type="match status" value="2"/>
</dbReference>
<evidence type="ECO:0000256" key="4">
    <source>
        <dbReference type="ARBA" id="ARBA00022614"/>
    </source>
</evidence>
<dbReference type="InterPro" id="IPR032675">
    <property type="entry name" value="LRR_dom_sf"/>
</dbReference>
<organism evidence="17 18">
    <name type="scientific">Engystomops pustulosus</name>
    <name type="common">Tungara frog</name>
    <name type="synonym">Physalaemus pustulosus</name>
    <dbReference type="NCBI Taxonomy" id="76066"/>
    <lineage>
        <taxon>Eukaryota</taxon>
        <taxon>Metazoa</taxon>
        <taxon>Chordata</taxon>
        <taxon>Craniata</taxon>
        <taxon>Vertebrata</taxon>
        <taxon>Euteleostomi</taxon>
        <taxon>Amphibia</taxon>
        <taxon>Batrachia</taxon>
        <taxon>Anura</taxon>
        <taxon>Neobatrachia</taxon>
        <taxon>Hyloidea</taxon>
        <taxon>Leptodactylidae</taxon>
        <taxon>Leiuperinae</taxon>
        <taxon>Engystomops</taxon>
    </lineage>
</organism>
<feature type="domain" description="LRRCT" evidence="16">
    <location>
        <begin position="648"/>
        <end position="694"/>
    </location>
</feature>
<comment type="similarity">
    <text evidence="10">Belongs to the small leucine-rich proteoglycan (SLRP) family. SLRP class IV subfamily.</text>
</comment>
<evidence type="ECO:0000256" key="13">
    <source>
        <dbReference type="SAM" id="MobiDB-lite"/>
    </source>
</evidence>
<feature type="domain" description="LRRCT" evidence="16">
    <location>
        <begin position="299"/>
        <end position="347"/>
    </location>
</feature>
<feature type="region of interest" description="Disordered" evidence="13">
    <location>
        <begin position="701"/>
        <end position="721"/>
    </location>
</feature>
<dbReference type="GO" id="GO:0005886">
    <property type="term" value="C:plasma membrane"/>
    <property type="evidence" value="ECO:0007669"/>
    <property type="project" value="TreeGrafter"/>
</dbReference>
<evidence type="ECO:0000256" key="6">
    <source>
        <dbReference type="ARBA" id="ARBA00022737"/>
    </source>
</evidence>
<dbReference type="InterPro" id="IPR001611">
    <property type="entry name" value="Leu-rich_rpt"/>
</dbReference>
<sequence length="721" mass="81812">MKMKFLHYFLVLSFASTILSDPCPQVCICDNIKTFVTCANKNLTEIPPAIPQYTQKLTLQKNELKIIPSGVFLATPYLTHLSLQNCSIETIEEGAFRNLARLRYLNLGSNRISFIQQESFDGLSSLEQLILEKNRIEEIKLGAFSQLGSLNLLNLEDNFLVYLPDMVFQGLMQLKLMRLSKNMISIVSIEAFAGLPNLKRLSLDHNEVQYLPNEALSRLSGLTRLELGWNPMTFILEEAIQMASLKQILLNNNALQDVSFKAFEKSKQLSFIDMSNNQIRSIQPLSGMDQLKRLNLTGNTIICDCFLKPFKQWADFFRIKVDLHCFGPSHFLGDHLDSLRAIDLKCGNFPDDVYKIPVATEKPDTENACPQSCDCKTDVKHAICENKSLQKIPKGFHVDTTLIDLRRNFFHSIPKGAFLDMKNVASLHLQNCEISDIEPEALMGMKNLVYLYLSHNKISSLKPEVFQGAPKIGYVFLDHNRFTNIPKETLRLLPNLFSLHMQHNSIDSLSNNNMAGAQKLHWLYLTGNKINYIAPTAFRDMKDLEKLHLDDNLLSEVPTQALKGINKLIELRLSKNPIKNIGNGAFVPVSQSMQHLYLNDMRLQQISSGAFLGLGKKVKSLFLENNNLQNLPNMKNFNGLEVINLANNPFNCNCQLLHLHKWINSLNLKVGAKCVTPKSLRGHDVRNAKFISCPGWESNKNRNKRKIPAISSSKKKRPRKS</sequence>
<evidence type="ECO:0000256" key="12">
    <source>
        <dbReference type="ARBA" id="ARBA00071892"/>
    </source>
</evidence>
<keyword evidence="5 14" id="KW-0732">Signal</keyword>
<dbReference type="PANTHER" id="PTHR24369:SF211">
    <property type="entry name" value="LEUCINE-RICH REPEAT-CONTAINING PROTEIN 15-LIKE"/>
    <property type="match status" value="1"/>
</dbReference>
<keyword evidence="6" id="KW-0677">Repeat</keyword>
<keyword evidence="3" id="KW-0272">Extracellular matrix</keyword>
<feature type="domain" description="LRRNT" evidence="15">
    <location>
        <begin position="22"/>
        <end position="56"/>
    </location>
</feature>
<evidence type="ECO:0000259" key="16">
    <source>
        <dbReference type="SMART" id="SM00082"/>
    </source>
</evidence>
<dbReference type="InterPro" id="IPR000483">
    <property type="entry name" value="Cys-rich_flank_reg_C"/>
</dbReference>
<dbReference type="SMART" id="SM00365">
    <property type="entry name" value="LRR_SD22"/>
    <property type="match status" value="4"/>
</dbReference>
<dbReference type="SMART" id="SM00013">
    <property type="entry name" value="LRRNT"/>
    <property type="match status" value="2"/>
</dbReference>
<evidence type="ECO:0000256" key="2">
    <source>
        <dbReference type="ARBA" id="ARBA00022525"/>
    </source>
</evidence>
<dbReference type="Gene3D" id="3.80.10.10">
    <property type="entry name" value="Ribonuclease Inhibitor"/>
    <property type="match status" value="4"/>
</dbReference>
<dbReference type="PANTHER" id="PTHR24369">
    <property type="entry name" value="ANTIGEN BSP, PUTATIVE-RELATED"/>
    <property type="match status" value="1"/>
</dbReference>
<dbReference type="SMART" id="SM00369">
    <property type="entry name" value="LRR_TYP"/>
    <property type="match status" value="15"/>
</dbReference>
<keyword evidence="2" id="KW-0964">Secreted</keyword>
<evidence type="ECO:0000259" key="15">
    <source>
        <dbReference type="SMART" id="SM00013"/>
    </source>
</evidence>
<dbReference type="Proteomes" id="UP000824782">
    <property type="component" value="Unassembled WGS sequence"/>
</dbReference>
<dbReference type="InterPro" id="IPR003591">
    <property type="entry name" value="Leu-rich_rpt_typical-subtyp"/>
</dbReference>
<comment type="subunit">
    <text evidence="11">Associates with collagen and binds to collagen fibrils.</text>
</comment>
<dbReference type="FunFam" id="3.80.10.10:FF:000311">
    <property type="entry name" value="Chondroadherin-like a"/>
    <property type="match status" value="1"/>
</dbReference>
<dbReference type="InterPro" id="IPR000372">
    <property type="entry name" value="LRRNT"/>
</dbReference>
<evidence type="ECO:0000313" key="18">
    <source>
        <dbReference type="Proteomes" id="UP000824782"/>
    </source>
</evidence>
<evidence type="ECO:0000256" key="8">
    <source>
        <dbReference type="ARBA" id="ARBA00023180"/>
    </source>
</evidence>
<reference evidence="17" key="1">
    <citation type="thesis" date="2020" institute="ProQuest LLC" country="789 East Eisenhower Parkway, Ann Arbor, MI, USA">
        <title>Comparative Genomics and Chromosome Evolution.</title>
        <authorList>
            <person name="Mudd A.B."/>
        </authorList>
    </citation>
    <scope>NUCLEOTIDE SEQUENCE</scope>
    <source>
        <strain evidence="17">237g6f4</strain>
        <tissue evidence="17">Blood</tissue>
    </source>
</reference>
<dbReference type="PROSITE" id="PS51450">
    <property type="entry name" value="LRR"/>
    <property type="match status" value="4"/>
</dbReference>
<accession>A0AAV7ACE8</accession>
<dbReference type="AlphaFoldDB" id="A0AAV7ACE8"/>
<dbReference type="Pfam" id="PF13855">
    <property type="entry name" value="LRR_8"/>
    <property type="match status" value="5"/>
</dbReference>
<dbReference type="FunFam" id="3.80.10.10:FF:000368">
    <property type="entry name" value="Chondroadherin like"/>
    <property type="match status" value="1"/>
</dbReference>
<gene>
    <name evidence="17" type="ORF">GDO81_018038</name>
</gene>
<evidence type="ECO:0000256" key="11">
    <source>
        <dbReference type="ARBA" id="ARBA00064652"/>
    </source>
</evidence>
<keyword evidence="8" id="KW-0325">Glycoprotein</keyword>
<evidence type="ECO:0000256" key="3">
    <source>
        <dbReference type="ARBA" id="ARBA00022530"/>
    </source>
</evidence>
<evidence type="ECO:0000313" key="17">
    <source>
        <dbReference type="EMBL" id="KAG8556343.1"/>
    </source>
</evidence>
<evidence type="ECO:0000256" key="7">
    <source>
        <dbReference type="ARBA" id="ARBA00023157"/>
    </source>
</evidence>
<keyword evidence="18" id="KW-1185">Reference proteome</keyword>